<dbReference type="Proteomes" id="UP001172721">
    <property type="component" value="Unassembled WGS sequence"/>
</dbReference>
<keyword evidence="1" id="KW-0812">Transmembrane</keyword>
<gene>
    <name evidence="2" type="ORF">QYB97_06975</name>
</gene>
<protein>
    <recommendedName>
        <fullName evidence="4">DUF3311 domain-containing protein</fullName>
    </recommendedName>
</protein>
<keyword evidence="3" id="KW-1185">Reference proteome</keyword>
<keyword evidence="1" id="KW-0472">Membrane</keyword>
<evidence type="ECO:0008006" key="4">
    <source>
        <dbReference type="Google" id="ProtNLM"/>
    </source>
</evidence>
<keyword evidence="1" id="KW-1133">Transmembrane helix</keyword>
<comment type="caution">
    <text evidence="2">The sequence shown here is derived from an EMBL/GenBank/DDBJ whole genome shotgun (WGS) entry which is preliminary data.</text>
</comment>
<sequence>MKNDGIKEPIQKKWIWLLLLLIVLAIVPWYFPESAVEPFVFGFPLWAFLSTVFTLVLSAYLSWLCLKQWNIVEDEEEAERAEEAQR</sequence>
<reference evidence="2" key="1">
    <citation type="submission" date="2023-07" db="EMBL/GenBank/DDBJ databases">
        <title>Fictibacillus sp. isolated from freshwater pond.</title>
        <authorList>
            <person name="Kirdat K."/>
            <person name="Bhat A."/>
            <person name="Mourya A."/>
            <person name="Yadav A."/>
        </authorList>
    </citation>
    <scope>NUCLEOTIDE SEQUENCE</scope>
    <source>
        <strain evidence="2">NE201</strain>
    </source>
</reference>
<organism evidence="2 3">
    <name type="scientific">Fictibacillus fluitans</name>
    <dbReference type="NCBI Taxonomy" id="3058422"/>
    <lineage>
        <taxon>Bacteria</taxon>
        <taxon>Bacillati</taxon>
        <taxon>Bacillota</taxon>
        <taxon>Bacilli</taxon>
        <taxon>Bacillales</taxon>
        <taxon>Fictibacillaceae</taxon>
        <taxon>Fictibacillus</taxon>
    </lineage>
</organism>
<dbReference type="EMBL" id="JAUHTR010000002">
    <property type="protein sequence ID" value="MDN4524209.1"/>
    <property type="molecule type" value="Genomic_DNA"/>
</dbReference>
<proteinExistence type="predicted"/>
<dbReference type="RefSeq" id="WP_301165255.1">
    <property type="nucleotide sequence ID" value="NZ_JAUHTR010000002.1"/>
</dbReference>
<feature type="transmembrane region" description="Helical" evidence="1">
    <location>
        <begin position="43"/>
        <end position="66"/>
    </location>
</feature>
<evidence type="ECO:0000256" key="1">
    <source>
        <dbReference type="SAM" id="Phobius"/>
    </source>
</evidence>
<accession>A0ABT8HTZ7</accession>
<evidence type="ECO:0000313" key="3">
    <source>
        <dbReference type="Proteomes" id="UP001172721"/>
    </source>
</evidence>
<name>A0ABT8HTZ7_9BACL</name>
<evidence type="ECO:0000313" key="2">
    <source>
        <dbReference type="EMBL" id="MDN4524209.1"/>
    </source>
</evidence>
<feature type="transmembrane region" description="Helical" evidence="1">
    <location>
        <begin position="14"/>
        <end position="31"/>
    </location>
</feature>